<comment type="caution">
    <text evidence="1">The sequence shown here is derived from an EMBL/GenBank/DDBJ whole genome shotgun (WGS) entry which is preliminary data.</text>
</comment>
<protein>
    <submittedName>
        <fullName evidence="1">Uncharacterized protein</fullName>
    </submittedName>
</protein>
<evidence type="ECO:0000313" key="1">
    <source>
        <dbReference type="EMBL" id="OGL89571.1"/>
    </source>
</evidence>
<organism evidence="1 2">
    <name type="scientific">Candidatus Uhrbacteria bacterium RIFCSPLOWO2_02_FULL_53_10</name>
    <dbReference type="NCBI Taxonomy" id="1802411"/>
    <lineage>
        <taxon>Bacteria</taxon>
        <taxon>Candidatus Uhriibacteriota</taxon>
    </lineage>
</organism>
<dbReference type="EMBL" id="MGET01000032">
    <property type="protein sequence ID" value="OGL89571.1"/>
    <property type="molecule type" value="Genomic_DNA"/>
</dbReference>
<name>A0A1F7VGL0_9BACT</name>
<sequence>MCFGAACVAAISLSGCWALMGRPQDLAQTRVMVQRENVYADEVAQEREIRDGATERYTACLDEGHSAGRCSAYLYAQGYGAYGGGAYGYGLESMAQGAARDILIARGEQQDGLQNRAIRGLWGDLETERTERVEGDLVLQGLVDDARGRADEAYGRADAAYGRASDAHGRLDKAGRAVSTIDERSRARDGDLHGRLQALEVRRAEDEDADDKESK</sequence>
<reference evidence="1 2" key="1">
    <citation type="journal article" date="2016" name="Nat. Commun.">
        <title>Thousands of microbial genomes shed light on interconnected biogeochemical processes in an aquifer system.</title>
        <authorList>
            <person name="Anantharaman K."/>
            <person name="Brown C.T."/>
            <person name="Hug L.A."/>
            <person name="Sharon I."/>
            <person name="Castelle C.J."/>
            <person name="Probst A.J."/>
            <person name="Thomas B.C."/>
            <person name="Singh A."/>
            <person name="Wilkins M.J."/>
            <person name="Karaoz U."/>
            <person name="Brodie E.L."/>
            <person name="Williams K.H."/>
            <person name="Hubbard S.S."/>
            <person name="Banfield J.F."/>
        </authorList>
    </citation>
    <scope>NUCLEOTIDE SEQUENCE [LARGE SCALE GENOMIC DNA]</scope>
</reference>
<evidence type="ECO:0000313" key="2">
    <source>
        <dbReference type="Proteomes" id="UP000177574"/>
    </source>
</evidence>
<proteinExistence type="predicted"/>
<accession>A0A1F7VGL0</accession>
<dbReference type="Proteomes" id="UP000177574">
    <property type="component" value="Unassembled WGS sequence"/>
</dbReference>
<dbReference type="AlphaFoldDB" id="A0A1F7VGL0"/>
<gene>
    <name evidence="1" type="ORF">A3I45_04820</name>
</gene>